<gene>
    <name evidence="18" type="primary">Dars</name>
    <name evidence="18" type="ORF">ANHANH_R03129</name>
</gene>
<evidence type="ECO:0000256" key="15">
    <source>
        <dbReference type="ARBA" id="ARBA00047007"/>
    </source>
</evidence>
<comment type="function">
    <text evidence="1">Catalyzes the specific attachment of an amino acid to its cognate tRNA in a 2 step reaction: the amino acid (AA) is first activated by ATP to form AA-AMP and then transferred to the acceptor end of the tRNA.</text>
</comment>
<dbReference type="NCBIfam" id="NF003483">
    <property type="entry name" value="PRK05159.1"/>
    <property type="match status" value="1"/>
</dbReference>
<evidence type="ECO:0000256" key="4">
    <source>
        <dbReference type="ARBA" id="ARBA00012841"/>
    </source>
</evidence>
<keyword evidence="7" id="KW-0597">Phosphoprotein</keyword>
<keyword evidence="13" id="KW-0030">Aminoacyl-tRNA synthetase</keyword>
<dbReference type="Pfam" id="PF00152">
    <property type="entry name" value="tRNA-synt_2"/>
    <property type="match status" value="1"/>
</dbReference>
<evidence type="ECO:0000256" key="10">
    <source>
        <dbReference type="ARBA" id="ARBA00022840"/>
    </source>
</evidence>
<dbReference type="InterPro" id="IPR004365">
    <property type="entry name" value="NA-bd_OB_tRNA"/>
</dbReference>
<evidence type="ECO:0000256" key="5">
    <source>
        <dbReference type="ARBA" id="ARBA00018853"/>
    </source>
</evidence>
<proteinExistence type="inferred from homology"/>
<dbReference type="Gene3D" id="2.40.50.140">
    <property type="entry name" value="Nucleic acid-binding proteins"/>
    <property type="match status" value="1"/>
</dbReference>
<keyword evidence="9" id="KW-0547">Nucleotide-binding</keyword>
<dbReference type="CDD" id="cd00776">
    <property type="entry name" value="AsxRS_core"/>
    <property type="match status" value="1"/>
</dbReference>
<evidence type="ECO:0000256" key="14">
    <source>
        <dbReference type="ARBA" id="ARBA00033155"/>
    </source>
</evidence>
<dbReference type="GO" id="GO:0004815">
    <property type="term" value="F:aspartate-tRNA ligase activity"/>
    <property type="evidence" value="ECO:0007669"/>
    <property type="project" value="UniProtKB-EC"/>
</dbReference>
<keyword evidence="19" id="KW-1185">Reference proteome</keyword>
<feature type="domain" description="Aminoacyl-transfer RNA synthetases class-II family profile" evidence="17">
    <location>
        <begin position="157"/>
        <end position="450"/>
    </location>
</feature>
<evidence type="ECO:0000256" key="16">
    <source>
        <dbReference type="ARBA" id="ARBA00047904"/>
    </source>
</evidence>
<dbReference type="GO" id="GO:0005524">
    <property type="term" value="F:ATP binding"/>
    <property type="evidence" value="ECO:0007669"/>
    <property type="project" value="UniProtKB-KW"/>
</dbReference>
<dbReference type="InterPro" id="IPR004364">
    <property type="entry name" value="Aa-tRNA-synt_II"/>
</dbReference>
<dbReference type="NCBIfam" id="TIGR00458">
    <property type="entry name" value="aspS_nondisc"/>
    <property type="match status" value="1"/>
</dbReference>
<dbReference type="FunFam" id="3.30.930.10:FF:000013">
    <property type="entry name" value="Aspartate--tRNA ligase, cytoplasmic"/>
    <property type="match status" value="1"/>
</dbReference>
<evidence type="ECO:0000313" key="18">
    <source>
        <dbReference type="EMBL" id="NXC71292.1"/>
    </source>
</evidence>
<dbReference type="PANTHER" id="PTHR43450">
    <property type="entry name" value="ASPARTYL-TRNA SYNTHETASE"/>
    <property type="match status" value="1"/>
</dbReference>
<dbReference type="FunFam" id="2.40.50.140:FF:000144">
    <property type="entry name" value="Aspartate--tRNA ligase, cytoplasmic"/>
    <property type="match status" value="1"/>
</dbReference>
<dbReference type="PROSITE" id="PS50862">
    <property type="entry name" value="AA_TRNA_LIGASE_II"/>
    <property type="match status" value="1"/>
</dbReference>
<dbReference type="SUPFAM" id="SSF55681">
    <property type="entry name" value="Class II aaRS and biotin synthetases"/>
    <property type="match status" value="1"/>
</dbReference>
<evidence type="ECO:0000256" key="1">
    <source>
        <dbReference type="ARBA" id="ARBA00003170"/>
    </source>
</evidence>
<dbReference type="GO" id="GO:0003723">
    <property type="term" value="F:RNA binding"/>
    <property type="evidence" value="ECO:0007669"/>
    <property type="project" value="TreeGrafter"/>
</dbReference>
<protein>
    <recommendedName>
        <fullName evidence="5">Aspartate--tRNA ligase, cytoplasmic</fullName>
        <ecNumber evidence="4">6.1.1.12</ecNumber>
    </recommendedName>
    <alternativeName>
        <fullName evidence="14">Aspartyl-tRNA synthetase</fullName>
    </alternativeName>
</protein>
<keyword evidence="11" id="KW-0648">Protein biosynthesis</keyword>
<dbReference type="InterPro" id="IPR006195">
    <property type="entry name" value="aa-tRNA-synth_II"/>
</dbReference>
<dbReference type="AlphaFoldDB" id="A0A851PRI6"/>
<evidence type="ECO:0000256" key="2">
    <source>
        <dbReference type="ARBA" id="ARBA00004496"/>
    </source>
</evidence>
<feature type="non-terminal residue" evidence="18">
    <location>
        <position position="450"/>
    </location>
</feature>
<keyword evidence="10" id="KW-0067">ATP-binding</keyword>
<evidence type="ECO:0000256" key="11">
    <source>
        <dbReference type="ARBA" id="ARBA00022917"/>
    </source>
</evidence>
<keyword evidence="8" id="KW-0436">Ligase</keyword>
<comment type="catalytic activity">
    <reaction evidence="16">
        <text>tRNA(Asp) + L-aspartate + ATP = L-aspartyl-tRNA(Asp) + AMP + diphosphate</text>
        <dbReference type="Rhea" id="RHEA:19649"/>
        <dbReference type="Rhea" id="RHEA-COMP:9660"/>
        <dbReference type="Rhea" id="RHEA-COMP:9678"/>
        <dbReference type="ChEBI" id="CHEBI:29991"/>
        <dbReference type="ChEBI" id="CHEBI:30616"/>
        <dbReference type="ChEBI" id="CHEBI:33019"/>
        <dbReference type="ChEBI" id="CHEBI:78442"/>
        <dbReference type="ChEBI" id="CHEBI:78516"/>
        <dbReference type="ChEBI" id="CHEBI:456215"/>
        <dbReference type="EC" id="6.1.1.12"/>
    </reaction>
</comment>
<organism evidence="18 19">
    <name type="scientific">Anhinga anhinga</name>
    <name type="common">Anhinga</name>
    <name type="synonym">Plotus anhinga</name>
    <dbReference type="NCBI Taxonomy" id="56067"/>
    <lineage>
        <taxon>Eukaryota</taxon>
        <taxon>Metazoa</taxon>
        <taxon>Chordata</taxon>
        <taxon>Craniata</taxon>
        <taxon>Vertebrata</taxon>
        <taxon>Euteleostomi</taxon>
        <taxon>Archelosauria</taxon>
        <taxon>Archosauria</taxon>
        <taxon>Dinosauria</taxon>
        <taxon>Saurischia</taxon>
        <taxon>Theropoda</taxon>
        <taxon>Coelurosauria</taxon>
        <taxon>Aves</taxon>
        <taxon>Neognathae</taxon>
        <taxon>Neoaves</taxon>
        <taxon>Aequornithes</taxon>
        <taxon>Suliformes</taxon>
        <taxon>Anhingidae</taxon>
        <taxon>Anhinga</taxon>
    </lineage>
</organism>
<evidence type="ECO:0000256" key="8">
    <source>
        <dbReference type="ARBA" id="ARBA00022598"/>
    </source>
</evidence>
<comment type="subunit">
    <text evidence="15">Homodimer. Part of a multisubunit complex that groups tRNA ligases for Arg (RARS1), Asp (DARS1), Gln (QARS1), Ile (IARS1), Leu (LARS1), Lys (KARS1), Met (MARS1) the bifunctional ligase for Glu and Pro (EPRS1) and the auxiliary subunits AIMP1/p43, AIMP2/p38 and EEF1E1/p18.</text>
</comment>
<evidence type="ECO:0000256" key="7">
    <source>
        <dbReference type="ARBA" id="ARBA00022553"/>
    </source>
</evidence>
<evidence type="ECO:0000256" key="12">
    <source>
        <dbReference type="ARBA" id="ARBA00022990"/>
    </source>
</evidence>
<feature type="non-terminal residue" evidence="18">
    <location>
        <position position="1"/>
    </location>
</feature>
<dbReference type="InterPro" id="IPR002312">
    <property type="entry name" value="Asp/Asn-tRNA-synth_IIb"/>
</dbReference>
<dbReference type="PRINTS" id="PR01042">
    <property type="entry name" value="TRNASYNTHASP"/>
</dbReference>
<dbReference type="SUPFAM" id="SSF50249">
    <property type="entry name" value="Nucleic acid-binding proteins"/>
    <property type="match status" value="1"/>
</dbReference>
<dbReference type="InterPro" id="IPR045864">
    <property type="entry name" value="aa-tRNA-synth_II/BPL/LPL"/>
</dbReference>
<dbReference type="PANTHER" id="PTHR43450:SF1">
    <property type="entry name" value="ASPARTATE--TRNA LIGASE, CYTOPLASMIC"/>
    <property type="match status" value="1"/>
</dbReference>
<dbReference type="Proteomes" id="UP000657035">
    <property type="component" value="Unassembled WGS sequence"/>
</dbReference>
<keyword evidence="12" id="KW-0007">Acetylation</keyword>
<dbReference type="GO" id="GO:0005829">
    <property type="term" value="C:cytosol"/>
    <property type="evidence" value="ECO:0007669"/>
    <property type="project" value="TreeGrafter"/>
</dbReference>
<dbReference type="HAMAP" id="MF_02075">
    <property type="entry name" value="Asp_tRNA_synth_type2"/>
    <property type="match status" value="1"/>
</dbReference>
<dbReference type="Pfam" id="PF01336">
    <property type="entry name" value="tRNA_anti-codon"/>
    <property type="match status" value="1"/>
</dbReference>
<evidence type="ECO:0000256" key="6">
    <source>
        <dbReference type="ARBA" id="ARBA00022490"/>
    </source>
</evidence>
<dbReference type="InterPro" id="IPR004523">
    <property type="entry name" value="Asp-tRNA_synthase_2"/>
</dbReference>
<evidence type="ECO:0000256" key="3">
    <source>
        <dbReference type="ARBA" id="ARBA00005312"/>
    </source>
</evidence>
<dbReference type="Gene3D" id="3.30.930.10">
    <property type="entry name" value="Bira Bifunctional Protein, Domain 2"/>
    <property type="match status" value="1"/>
</dbReference>
<dbReference type="InterPro" id="IPR012340">
    <property type="entry name" value="NA-bd_OB-fold"/>
</dbReference>
<comment type="subcellular location">
    <subcellularLocation>
        <location evidence="2">Cytoplasm</location>
    </subcellularLocation>
</comment>
<keyword evidence="6" id="KW-0963">Cytoplasm</keyword>
<evidence type="ECO:0000256" key="9">
    <source>
        <dbReference type="ARBA" id="ARBA00022741"/>
    </source>
</evidence>
<dbReference type="GO" id="GO:0006422">
    <property type="term" value="P:aspartyl-tRNA aminoacylation"/>
    <property type="evidence" value="ECO:0007669"/>
    <property type="project" value="InterPro"/>
</dbReference>
<comment type="caution">
    <text evidence="18">The sequence shown here is derived from an EMBL/GenBank/DDBJ whole genome shotgun (WGS) entry which is preliminary data.</text>
</comment>
<dbReference type="OrthoDB" id="372395at2759"/>
<dbReference type="EC" id="6.1.1.12" evidence="4"/>
<dbReference type="EMBL" id="WBMU01001614">
    <property type="protein sequence ID" value="NXC71292.1"/>
    <property type="molecule type" value="Genomic_DNA"/>
</dbReference>
<accession>A0A851PRI6</accession>
<evidence type="ECO:0000256" key="13">
    <source>
        <dbReference type="ARBA" id="ARBA00023146"/>
    </source>
</evidence>
<comment type="similarity">
    <text evidence="3">Belongs to the class-II aminoacyl-tRNA synthetase family. Type 2 subfamily.</text>
</comment>
<name>A0A851PRI6_ANHAN</name>
<dbReference type="CDD" id="cd04320">
    <property type="entry name" value="AspRS_cyto_N"/>
    <property type="match status" value="1"/>
</dbReference>
<evidence type="ECO:0000259" key="17">
    <source>
        <dbReference type="PROSITE" id="PS50862"/>
    </source>
</evidence>
<sequence>DRVLIRIKDLTVEKADEVVWVRGRIHTSRAKGKQCFLVLRQQQFNIQALVAVGQHASKQMVKFAANINKESIVDVEGVVRKAHQKIGGCTQQDVELHVQRIYVISLAEPRLPLQLDDAVRPEVEGEEDGRATVNQDTRLDNRVIDLRTSTSQAIFCLQSGICQLFRETLIRKGFVEIQTPKIISAASEGGANVFTVSYFKSSAYLAQSPQLYKQMCICADFEKVFCVGPVFRAEDSNTHRHLTEFVGLDIEMAFNYHYHEVVDEIADTLVQIFKGLQERFQTEIQTVNKQFPCEPFKFLEPTLRLEYREAVAMLREAGIEMDDEEDLRYFGSTQMCQGLVKVVVKCQFCTEINSSLSFQKSSNSYDMFMRGEEILSGAQRIHDPQLLTERAQHHGIDLEKIKAYIDSFRFGAPPHAGGGIGLERVTMLYLGLHNVRQTSMFPRDPKRLTP</sequence>
<evidence type="ECO:0000313" key="19">
    <source>
        <dbReference type="Proteomes" id="UP000657035"/>
    </source>
</evidence>
<reference evidence="18" key="1">
    <citation type="submission" date="2019-09" db="EMBL/GenBank/DDBJ databases">
        <title>Bird 10,000 Genomes (B10K) Project - Family phase.</title>
        <authorList>
            <person name="Zhang G."/>
        </authorList>
    </citation>
    <scope>NUCLEOTIDE SEQUENCE</scope>
    <source>
        <strain evidence="18">B10K-CU-031-38</strain>
    </source>
</reference>
<dbReference type="GO" id="GO:0017101">
    <property type="term" value="C:aminoacyl-tRNA synthetase multienzyme complex"/>
    <property type="evidence" value="ECO:0007669"/>
    <property type="project" value="TreeGrafter"/>
</dbReference>